<evidence type="ECO:0000256" key="6">
    <source>
        <dbReference type="ARBA" id="ARBA00023242"/>
    </source>
</evidence>
<feature type="compositionally biased region" description="Low complexity" evidence="8">
    <location>
        <begin position="171"/>
        <end position="194"/>
    </location>
</feature>
<evidence type="ECO:0000256" key="7">
    <source>
        <dbReference type="PROSITE-ProRule" id="PRU00042"/>
    </source>
</evidence>
<sequence>MTSYSFGETSAALMDGASGSSAASGPYDSNRAYRRDSAIAGAHMALGACDYHSHKHSPVQAMCSKTSAGLGGGLAPGAVAASMAGSDVHMADGSAFADYLIKQQEQTSSDISSVVAAVAAGHTSVGCGASSSMAIFHNSPLLHSPVYAPRAPFSGYGARYQNQQHYQEPVAAATTTTAASSNNQSPSAGNAALPDSSSSSGVVSLAATAEVSLAATPLQSSAALSAHESAGSTPSSSSSSSASSCLIDPLPGFLSSLPLPTPMESSKYSSMVAGIASSNHSGAAILAVGPNGSAGAAMTGSFIAGANSTSNSLLAAAAAAAAAAVVGTTSASSSALSSANQSASLHSGSTTFASLTPTAGSHQHYSGQHSHSYTHSHSHSHQHSHGYNQSHQGAYDVSSLGLSHDSAMATVAGTPAIPGQTVSGIGAAALAQGSGSVGGNASGGSLDLNSYSISAFSRPMSQASATAAVMLSSDAGSGAVAGGGGGSGSFGSVGQVSSSVMSLAQQQSQQPNPYTHSSYQQRSYSDYAAYYRSPSTTMGLGTGSTSATGASPMSGTGINAAAAAAAAAGNTATGNATQMAAAAAAAAAAMGGGYYASAYQPYMRPSVTSGAGGGGVGGVSGGAPGGAHAYYYAPQQSRYLPYSAYPPIRHFVSPARPFKCETCDQSFSRNHDLKRHVKIHSGVKPHKCPKCGKSFGRSDALKRHSMVKRCRSTNSGGSKAAPASAQAPGAMSSGAAASLQRQQMAPPRLDPTTSGSVRMPLQQQHQPHSMLQQGAAGAMLTSVPSSSRLAPVGSMFGPGGGGSPSAMSVAAAAAAAAAATNSIVSSMLTSRTNSI</sequence>
<keyword evidence="6" id="KW-0539">Nucleus</keyword>
<dbReference type="OrthoDB" id="8922241at2759"/>
<dbReference type="PANTHER" id="PTHR24403:SF67">
    <property type="entry name" value="FI01116P-RELATED"/>
    <property type="match status" value="1"/>
</dbReference>
<dbReference type="FunFam" id="3.30.160.60:FF:001732">
    <property type="entry name" value="Zgc:162936"/>
    <property type="match status" value="1"/>
</dbReference>
<dbReference type="FunFam" id="3.30.160.60:FF:001666">
    <property type="entry name" value="MDS1 and EVI1 complex locus"/>
    <property type="match status" value="1"/>
</dbReference>
<evidence type="ECO:0000259" key="9">
    <source>
        <dbReference type="PROSITE" id="PS50157"/>
    </source>
</evidence>
<dbReference type="InterPro" id="IPR050688">
    <property type="entry name" value="Zinc_finger/UBP_domain"/>
</dbReference>
<feature type="domain" description="C2H2-type" evidence="9">
    <location>
        <begin position="658"/>
        <end position="685"/>
    </location>
</feature>
<reference evidence="10" key="1">
    <citation type="submission" date="2022-07" db="EMBL/GenBank/DDBJ databases">
        <title>Phylogenomic reconstructions and comparative analyses of Kickxellomycotina fungi.</title>
        <authorList>
            <person name="Reynolds N.K."/>
            <person name="Stajich J.E."/>
            <person name="Barry K."/>
            <person name="Grigoriev I.V."/>
            <person name="Crous P."/>
            <person name="Smith M.E."/>
        </authorList>
    </citation>
    <scope>NUCLEOTIDE SEQUENCE</scope>
    <source>
        <strain evidence="10">IMI 214461</strain>
    </source>
</reference>
<evidence type="ECO:0000313" key="10">
    <source>
        <dbReference type="EMBL" id="KAJ2001523.1"/>
    </source>
</evidence>
<keyword evidence="3" id="KW-0677">Repeat</keyword>
<feature type="domain" description="C2H2-type" evidence="9">
    <location>
        <begin position="686"/>
        <end position="704"/>
    </location>
</feature>
<evidence type="ECO:0000256" key="3">
    <source>
        <dbReference type="ARBA" id="ARBA00022737"/>
    </source>
</evidence>
<evidence type="ECO:0000256" key="5">
    <source>
        <dbReference type="ARBA" id="ARBA00022833"/>
    </source>
</evidence>
<dbReference type="InterPro" id="IPR036236">
    <property type="entry name" value="Znf_C2H2_sf"/>
</dbReference>
<dbReference type="GO" id="GO:0008270">
    <property type="term" value="F:zinc ion binding"/>
    <property type="evidence" value="ECO:0007669"/>
    <property type="project" value="UniProtKB-KW"/>
</dbReference>
<dbReference type="PROSITE" id="PS50157">
    <property type="entry name" value="ZINC_FINGER_C2H2_2"/>
    <property type="match status" value="2"/>
</dbReference>
<organism evidence="10 11">
    <name type="scientific">Coemansia thaxteri</name>
    <dbReference type="NCBI Taxonomy" id="2663907"/>
    <lineage>
        <taxon>Eukaryota</taxon>
        <taxon>Fungi</taxon>
        <taxon>Fungi incertae sedis</taxon>
        <taxon>Zoopagomycota</taxon>
        <taxon>Kickxellomycotina</taxon>
        <taxon>Kickxellomycetes</taxon>
        <taxon>Kickxellales</taxon>
        <taxon>Kickxellaceae</taxon>
        <taxon>Coemansia</taxon>
    </lineage>
</organism>
<dbReference type="EMBL" id="JANBQF010000397">
    <property type="protein sequence ID" value="KAJ2001523.1"/>
    <property type="molecule type" value="Genomic_DNA"/>
</dbReference>
<name>A0A9W8BGT8_9FUNG</name>
<gene>
    <name evidence="10" type="ORF">H4R26_004091</name>
</gene>
<evidence type="ECO:0000256" key="4">
    <source>
        <dbReference type="ARBA" id="ARBA00022771"/>
    </source>
</evidence>
<protein>
    <recommendedName>
        <fullName evidence="9">C2H2-type domain-containing protein</fullName>
    </recommendedName>
</protein>
<comment type="subcellular location">
    <subcellularLocation>
        <location evidence="1">Nucleus</location>
    </subcellularLocation>
</comment>
<dbReference type="GO" id="GO:0043565">
    <property type="term" value="F:sequence-specific DNA binding"/>
    <property type="evidence" value="ECO:0007669"/>
    <property type="project" value="UniProtKB-ARBA"/>
</dbReference>
<evidence type="ECO:0000256" key="8">
    <source>
        <dbReference type="SAM" id="MobiDB-lite"/>
    </source>
</evidence>
<dbReference type="SUPFAM" id="SSF57667">
    <property type="entry name" value="beta-beta-alpha zinc fingers"/>
    <property type="match status" value="1"/>
</dbReference>
<dbReference type="GO" id="GO:0045944">
    <property type="term" value="P:positive regulation of transcription by RNA polymerase II"/>
    <property type="evidence" value="ECO:0007669"/>
    <property type="project" value="TreeGrafter"/>
</dbReference>
<dbReference type="Proteomes" id="UP001150907">
    <property type="component" value="Unassembled WGS sequence"/>
</dbReference>
<keyword evidence="11" id="KW-1185">Reference proteome</keyword>
<dbReference type="SMART" id="SM00355">
    <property type="entry name" value="ZnF_C2H2"/>
    <property type="match status" value="2"/>
</dbReference>
<feature type="region of interest" description="Disordered" evidence="8">
    <location>
        <begin position="710"/>
        <end position="754"/>
    </location>
</feature>
<feature type="compositionally biased region" description="Low complexity" evidence="8">
    <location>
        <begin position="360"/>
        <end position="371"/>
    </location>
</feature>
<feature type="compositionally biased region" description="Low complexity" evidence="8">
    <location>
        <begin position="715"/>
        <end position="738"/>
    </location>
</feature>
<evidence type="ECO:0000256" key="1">
    <source>
        <dbReference type="ARBA" id="ARBA00004123"/>
    </source>
</evidence>
<keyword evidence="2" id="KW-0479">Metal-binding</keyword>
<comment type="caution">
    <text evidence="10">The sequence shown here is derived from an EMBL/GenBank/DDBJ whole genome shotgun (WGS) entry which is preliminary data.</text>
</comment>
<feature type="compositionally biased region" description="Basic residues" evidence="8">
    <location>
        <begin position="372"/>
        <end position="384"/>
    </location>
</feature>
<dbReference type="GO" id="GO:0005634">
    <property type="term" value="C:nucleus"/>
    <property type="evidence" value="ECO:0007669"/>
    <property type="project" value="UniProtKB-SubCell"/>
</dbReference>
<dbReference type="GO" id="GO:0005694">
    <property type="term" value="C:chromosome"/>
    <property type="evidence" value="ECO:0007669"/>
    <property type="project" value="UniProtKB-ARBA"/>
</dbReference>
<evidence type="ECO:0000256" key="2">
    <source>
        <dbReference type="ARBA" id="ARBA00022723"/>
    </source>
</evidence>
<feature type="region of interest" description="Disordered" evidence="8">
    <location>
        <begin position="167"/>
        <end position="194"/>
    </location>
</feature>
<dbReference type="PANTHER" id="PTHR24403">
    <property type="entry name" value="ZINC FINGER PROTEIN"/>
    <property type="match status" value="1"/>
</dbReference>
<dbReference type="Gene3D" id="3.30.160.60">
    <property type="entry name" value="Classic Zinc Finger"/>
    <property type="match status" value="2"/>
</dbReference>
<accession>A0A9W8BGT8</accession>
<dbReference type="PROSITE" id="PS00028">
    <property type="entry name" value="ZINC_FINGER_C2H2_1"/>
    <property type="match status" value="1"/>
</dbReference>
<evidence type="ECO:0000313" key="11">
    <source>
        <dbReference type="Proteomes" id="UP001150907"/>
    </source>
</evidence>
<proteinExistence type="predicted"/>
<dbReference type="InterPro" id="IPR013087">
    <property type="entry name" value="Znf_C2H2_type"/>
</dbReference>
<keyword evidence="5" id="KW-0862">Zinc</keyword>
<dbReference type="Pfam" id="PF00096">
    <property type="entry name" value="zf-C2H2"/>
    <property type="match status" value="2"/>
</dbReference>
<dbReference type="AlphaFoldDB" id="A0A9W8BGT8"/>
<feature type="region of interest" description="Disordered" evidence="8">
    <location>
        <begin position="354"/>
        <end position="391"/>
    </location>
</feature>
<keyword evidence="4 7" id="KW-0863">Zinc-finger</keyword>